<dbReference type="InterPro" id="IPR010770">
    <property type="entry name" value="Ecd"/>
</dbReference>
<organism evidence="2 3">
    <name type="scientific">Gonapodya prolifera (strain JEL478)</name>
    <name type="common">Monoblepharis prolifera</name>
    <dbReference type="NCBI Taxonomy" id="1344416"/>
    <lineage>
        <taxon>Eukaryota</taxon>
        <taxon>Fungi</taxon>
        <taxon>Fungi incertae sedis</taxon>
        <taxon>Chytridiomycota</taxon>
        <taxon>Chytridiomycota incertae sedis</taxon>
        <taxon>Monoblepharidomycetes</taxon>
        <taxon>Monoblepharidales</taxon>
        <taxon>Gonapodyaceae</taxon>
        <taxon>Gonapodya</taxon>
    </lineage>
</organism>
<feature type="compositionally biased region" description="Low complexity" evidence="1">
    <location>
        <begin position="718"/>
        <end position="739"/>
    </location>
</feature>
<dbReference type="STRING" id="1344416.A0A139AP28"/>
<evidence type="ECO:0000256" key="1">
    <source>
        <dbReference type="SAM" id="MobiDB-lite"/>
    </source>
</evidence>
<proteinExistence type="predicted"/>
<feature type="region of interest" description="Disordered" evidence="1">
    <location>
        <begin position="516"/>
        <end position="580"/>
    </location>
</feature>
<feature type="compositionally biased region" description="Acidic residues" evidence="1">
    <location>
        <begin position="460"/>
        <end position="469"/>
    </location>
</feature>
<keyword evidence="3" id="KW-1185">Reference proteome</keyword>
<sequence>MDGEESPFLSLLRSGALTAPDDVLEYAVYLPPPDQNTSAVRYRENLDRILMDITAFVIPYIKDYTWTSEGFNLAIFESGEADPPYPFLRGSTSFSDAVEDEWVLIWLLYQISRKVEGAVVSLSDPDGPPDLIHAAPHLPPWLDPSTSPNRCFVHDGSPHIIPLKYPLGRPRGIPAKLSLSHALTLVRDRAQPTLASTAVHGSIERKLSRYPNALKESAHSFACRLPLPAARAIHADWDLAGLALARFLGRTPGDMGRAADMKGVLGRTAPGASNGGRKDGSMVQWVRMITRVSRRTYARATGMKFYPPKVVRGVIKGEEGGKEWTEWDIGVKLAVGLEMLFQDRPAKPSSDLPGRPTVDSYDFTSDARWAALRKTLEQNGVAVDESQVIKTAQTLHICSVASRKSASAISGRKAPAFEPQSPAWSRLERAFADTIISAENLDVGPDAQGDDEDWLKSGEMDDALSDGDGDLQATDENWDDVQDAVNGLEGLTEAERREAKEMAKIVSGFTKFVDGDGGLGGARIDGDPDSDDDMSESSDEASDPEDPLTSDSDDDDDDPLRGPSRPQSKPAPTRVTLDPDAFLDVMRRVLEGRGATEATQNASRSTVYDMDIAVPESFKVHWSTCPRDDMVDSDDETEPSASDSDDGPSLSDEEALNGRSRAEPVEDDDEGDPDLMRYMAQMDAELSGTKVAEGFEVEGGSDREVEGSDQEDEASAEQSASKGSGRASARSSRPQGSARPKSRNSIDLDLNLVRNILESIRAGDGDPGPGHGLLGRLGVNVGLAAGSKRM</sequence>
<dbReference type="Proteomes" id="UP000070544">
    <property type="component" value="Unassembled WGS sequence"/>
</dbReference>
<dbReference type="OrthoDB" id="27237at2759"/>
<feature type="region of interest" description="Disordered" evidence="1">
    <location>
        <begin position="624"/>
        <end position="747"/>
    </location>
</feature>
<feature type="region of interest" description="Disordered" evidence="1">
    <location>
        <begin position="441"/>
        <end position="475"/>
    </location>
</feature>
<evidence type="ECO:0000313" key="2">
    <source>
        <dbReference type="EMBL" id="KXS18478.1"/>
    </source>
</evidence>
<dbReference type="GO" id="GO:0005634">
    <property type="term" value="C:nucleus"/>
    <property type="evidence" value="ECO:0007669"/>
    <property type="project" value="TreeGrafter"/>
</dbReference>
<dbReference type="Pfam" id="PF07093">
    <property type="entry name" value="SGT1"/>
    <property type="match status" value="1"/>
</dbReference>
<protein>
    <submittedName>
        <fullName evidence="2">SGT1-domain-containing protein</fullName>
    </submittedName>
</protein>
<evidence type="ECO:0000313" key="3">
    <source>
        <dbReference type="Proteomes" id="UP000070544"/>
    </source>
</evidence>
<name>A0A139AP28_GONPJ</name>
<dbReference type="PANTHER" id="PTHR13060">
    <property type="entry name" value="SGT1 PROTEIN HSGT1 SUPPRESSOR OF GCR2"/>
    <property type="match status" value="1"/>
</dbReference>
<dbReference type="AlphaFoldDB" id="A0A139AP28"/>
<accession>A0A139AP28</accession>
<dbReference type="EMBL" id="KQ965742">
    <property type="protein sequence ID" value="KXS18478.1"/>
    <property type="molecule type" value="Genomic_DNA"/>
</dbReference>
<gene>
    <name evidence="2" type="ORF">M427DRAFT_132809</name>
</gene>
<feature type="compositionally biased region" description="Acidic residues" evidence="1">
    <location>
        <begin position="527"/>
        <end position="558"/>
    </location>
</feature>
<dbReference type="OMA" id="CRYTGDP"/>
<dbReference type="PANTHER" id="PTHR13060:SF0">
    <property type="entry name" value="PROTEIN ECDYSONELESS HOMOLOG"/>
    <property type="match status" value="1"/>
</dbReference>
<reference evidence="2 3" key="1">
    <citation type="journal article" date="2015" name="Genome Biol. Evol.">
        <title>Phylogenomic analyses indicate that early fungi evolved digesting cell walls of algal ancestors of land plants.</title>
        <authorList>
            <person name="Chang Y."/>
            <person name="Wang S."/>
            <person name="Sekimoto S."/>
            <person name="Aerts A.L."/>
            <person name="Choi C."/>
            <person name="Clum A."/>
            <person name="LaButti K.M."/>
            <person name="Lindquist E.A."/>
            <person name="Yee Ngan C."/>
            <person name="Ohm R.A."/>
            <person name="Salamov A.A."/>
            <person name="Grigoriev I.V."/>
            <person name="Spatafora J.W."/>
            <person name="Berbee M.L."/>
        </authorList>
    </citation>
    <scope>NUCLEOTIDE SEQUENCE [LARGE SCALE GENOMIC DNA]</scope>
    <source>
        <strain evidence="2 3">JEL478</strain>
    </source>
</reference>
<feature type="compositionally biased region" description="Acidic residues" evidence="1">
    <location>
        <begin position="631"/>
        <end position="655"/>
    </location>
</feature>